<dbReference type="GO" id="GO:0016491">
    <property type="term" value="F:oxidoreductase activity"/>
    <property type="evidence" value="ECO:0007669"/>
    <property type="project" value="UniProtKB-KW"/>
</dbReference>
<dbReference type="RefSeq" id="WP_129330839.1">
    <property type="nucleotide sequence ID" value="NZ_SDVB01000143.1"/>
</dbReference>
<evidence type="ECO:0000313" key="4">
    <source>
        <dbReference type="Proteomes" id="UP000291088"/>
    </source>
</evidence>
<evidence type="ECO:0000313" key="3">
    <source>
        <dbReference type="EMBL" id="RYC19071.1"/>
    </source>
</evidence>
<dbReference type="InterPro" id="IPR050259">
    <property type="entry name" value="SDR"/>
</dbReference>
<protein>
    <submittedName>
        <fullName evidence="3">SDR family NAD(P)-dependent oxidoreductase</fullName>
    </submittedName>
</protein>
<dbReference type="AlphaFoldDB" id="A0A4Q2TK21"/>
<dbReference type="PANTHER" id="PTHR42879">
    <property type="entry name" value="3-OXOACYL-(ACYL-CARRIER-PROTEIN) REDUCTASE"/>
    <property type="match status" value="1"/>
</dbReference>
<dbReference type="OrthoDB" id="9804774at2"/>
<accession>A0A4Q2TK21</accession>
<dbReference type="InterPro" id="IPR002347">
    <property type="entry name" value="SDR_fam"/>
</dbReference>
<dbReference type="Pfam" id="PF00106">
    <property type="entry name" value="adh_short"/>
    <property type="match status" value="1"/>
</dbReference>
<keyword evidence="2" id="KW-0560">Oxidoreductase</keyword>
<dbReference type="InterPro" id="IPR036291">
    <property type="entry name" value="NAD(P)-bd_dom_sf"/>
</dbReference>
<keyword evidence="4" id="KW-1185">Reference proteome</keyword>
<dbReference type="Gene3D" id="3.40.50.720">
    <property type="entry name" value="NAD(P)-binding Rossmann-like Domain"/>
    <property type="match status" value="1"/>
</dbReference>
<comment type="caution">
    <text evidence="3">The sequence shown here is derived from an EMBL/GenBank/DDBJ whole genome shotgun (WGS) entry which is preliminary data.</text>
</comment>
<gene>
    <name evidence="3" type="ORF">EUU22_04265</name>
</gene>
<dbReference type="Proteomes" id="UP000291088">
    <property type="component" value="Unassembled WGS sequence"/>
</dbReference>
<feature type="non-terminal residue" evidence="3">
    <location>
        <position position="1"/>
    </location>
</feature>
<reference evidence="3 4" key="1">
    <citation type="submission" date="2019-01" db="EMBL/GenBank/DDBJ databases">
        <authorList>
            <person name="Deng T."/>
        </authorList>
    </citation>
    <scope>NUCLEOTIDE SEQUENCE [LARGE SCALE GENOMIC DNA]</scope>
    <source>
        <strain evidence="3 4">F8825</strain>
    </source>
</reference>
<sequence length="85" mass="9189">RELASNGANIVLNGFGDPEAIEKERVNIELEYDVKVYYLNADLSQAAGTRAFIAEAAGKLGGLDILVNNAGIQHTDLIEDFPIDK</sequence>
<name>A0A4Q2TK21_9HYPH</name>
<dbReference type="SUPFAM" id="SSF51735">
    <property type="entry name" value="NAD(P)-binding Rossmann-fold domains"/>
    <property type="match status" value="1"/>
</dbReference>
<comment type="similarity">
    <text evidence="1">Belongs to the short-chain dehydrogenases/reductases (SDR) family.</text>
</comment>
<organism evidence="3 4">
    <name type="scientific">Ciceribacter ferrooxidans</name>
    <dbReference type="NCBI Taxonomy" id="2509717"/>
    <lineage>
        <taxon>Bacteria</taxon>
        <taxon>Pseudomonadati</taxon>
        <taxon>Pseudomonadota</taxon>
        <taxon>Alphaproteobacteria</taxon>
        <taxon>Hyphomicrobiales</taxon>
        <taxon>Rhizobiaceae</taxon>
        <taxon>Ciceribacter</taxon>
    </lineage>
</organism>
<evidence type="ECO:0000256" key="2">
    <source>
        <dbReference type="ARBA" id="ARBA00023002"/>
    </source>
</evidence>
<feature type="non-terminal residue" evidence="3">
    <location>
        <position position="85"/>
    </location>
</feature>
<proteinExistence type="inferred from homology"/>
<evidence type="ECO:0000256" key="1">
    <source>
        <dbReference type="ARBA" id="ARBA00006484"/>
    </source>
</evidence>
<dbReference type="EMBL" id="SDVB01000143">
    <property type="protein sequence ID" value="RYC19071.1"/>
    <property type="molecule type" value="Genomic_DNA"/>
</dbReference>
<dbReference type="PANTHER" id="PTHR42879:SF2">
    <property type="entry name" value="3-OXOACYL-[ACYL-CARRIER-PROTEIN] REDUCTASE FABG"/>
    <property type="match status" value="1"/>
</dbReference>